<keyword evidence="3" id="KW-1185">Reference proteome</keyword>
<evidence type="ECO:0000259" key="1">
    <source>
        <dbReference type="PROSITE" id="PS50883"/>
    </source>
</evidence>
<sequence length="273" mass="31175">MAVCITGTNGRRLTERWVSLDQLNIRINNNHLIDIIIKQDFCSYMQPIVNFAEEIVGFEFLLRPLPHGSRFQPYELFELARQAGFHSFLDRAARISAIETGAKLLPGGIKRFINFLPSSIYNPMYCLTHTFEVISRLKQDPQDFVFEVVETEKIDNIPHLQTIFAEYRLQGMQVALDDVGAGYSTVEVMSTLKPDYVKIDRSLISYCDEDPVKQKVIRDIMNLAGEFGGKLLAEGIERREEYQFCRDLGMDLGQGYLFGKPEKKPPGDFSCTV</sequence>
<dbReference type="SUPFAM" id="SSF141868">
    <property type="entry name" value="EAL domain-like"/>
    <property type="match status" value="1"/>
</dbReference>
<feature type="domain" description="EAL" evidence="1">
    <location>
        <begin position="25"/>
        <end position="273"/>
    </location>
</feature>
<protein>
    <recommendedName>
        <fullName evidence="1">EAL domain-containing protein</fullName>
    </recommendedName>
</protein>
<dbReference type="InterPro" id="IPR035919">
    <property type="entry name" value="EAL_sf"/>
</dbReference>
<dbReference type="Pfam" id="PF00563">
    <property type="entry name" value="EAL"/>
    <property type="match status" value="1"/>
</dbReference>
<dbReference type="RefSeq" id="WP_229695964.1">
    <property type="nucleotide sequence ID" value="NZ_BMKR01000003.1"/>
</dbReference>
<dbReference type="EMBL" id="BMKR01000003">
    <property type="protein sequence ID" value="GGF65057.1"/>
    <property type="molecule type" value="Genomic_DNA"/>
</dbReference>
<dbReference type="Gene3D" id="3.20.20.450">
    <property type="entry name" value="EAL domain"/>
    <property type="match status" value="1"/>
</dbReference>
<evidence type="ECO:0000313" key="2">
    <source>
        <dbReference type="EMBL" id="GGF65057.1"/>
    </source>
</evidence>
<dbReference type="CDD" id="cd01948">
    <property type="entry name" value="EAL"/>
    <property type="match status" value="1"/>
</dbReference>
<name>A0A917C171_9BACL</name>
<dbReference type="PROSITE" id="PS50883">
    <property type="entry name" value="EAL"/>
    <property type="match status" value="1"/>
</dbReference>
<reference evidence="2" key="1">
    <citation type="journal article" date="2014" name="Int. J. Syst. Evol. Microbiol.">
        <title>Complete genome sequence of Corynebacterium casei LMG S-19264T (=DSM 44701T), isolated from a smear-ripened cheese.</title>
        <authorList>
            <consortium name="US DOE Joint Genome Institute (JGI-PGF)"/>
            <person name="Walter F."/>
            <person name="Albersmeier A."/>
            <person name="Kalinowski J."/>
            <person name="Ruckert C."/>
        </authorList>
    </citation>
    <scope>NUCLEOTIDE SEQUENCE</scope>
    <source>
        <strain evidence="2">CGMCC 1.16134</strain>
    </source>
</reference>
<gene>
    <name evidence="2" type="ORF">GCM10010912_07580</name>
</gene>
<organism evidence="2 3">
    <name type="scientific">Paenibacillus albidus</name>
    <dbReference type="NCBI Taxonomy" id="2041023"/>
    <lineage>
        <taxon>Bacteria</taxon>
        <taxon>Bacillati</taxon>
        <taxon>Bacillota</taxon>
        <taxon>Bacilli</taxon>
        <taxon>Bacillales</taxon>
        <taxon>Paenibacillaceae</taxon>
        <taxon>Paenibacillus</taxon>
    </lineage>
</organism>
<comment type="caution">
    <text evidence="2">The sequence shown here is derived from an EMBL/GenBank/DDBJ whole genome shotgun (WGS) entry which is preliminary data.</text>
</comment>
<dbReference type="GO" id="GO:0071111">
    <property type="term" value="F:cyclic-guanylate-specific phosphodiesterase activity"/>
    <property type="evidence" value="ECO:0007669"/>
    <property type="project" value="InterPro"/>
</dbReference>
<dbReference type="InterPro" id="IPR050706">
    <property type="entry name" value="Cyclic-di-GMP_PDE-like"/>
</dbReference>
<accession>A0A917C171</accession>
<proteinExistence type="predicted"/>
<dbReference type="SMART" id="SM00052">
    <property type="entry name" value="EAL"/>
    <property type="match status" value="1"/>
</dbReference>
<dbReference type="PANTHER" id="PTHR33121">
    <property type="entry name" value="CYCLIC DI-GMP PHOSPHODIESTERASE PDEF"/>
    <property type="match status" value="1"/>
</dbReference>
<dbReference type="AlphaFoldDB" id="A0A917C171"/>
<dbReference type="PANTHER" id="PTHR33121:SF15">
    <property type="entry name" value="BLUE LIGHT- AND TEMPERATURE-REGULATED ANTIREPRESSOR BLUF"/>
    <property type="match status" value="1"/>
</dbReference>
<evidence type="ECO:0000313" key="3">
    <source>
        <dbReference type="Proteomes" id="UP000637643"/>
    </source>
</evidence>
<reference evidence="2" key="2">
    <citation type="submission" date="2020-09" db="EMBL/GenBank/DDBJ databases">
        <authorList>
            <person name="Sun Q."/>
            <person name="Zhou Y."/>
        </authorList>
    </citation>
    <scope>NUCLEOTIDE SEQUENCE</scope>
    <source>
        <strain evidence="2">CGMCC 1.16134</strain>
    </source>
</reference>
<dbReference type="InterPro" id="IPR001633">
    <property type="entry name" value="EAL_dom"/>
</dbReference>
<dbReference type="Proteomes" id="UP000637643">
    <property type="component" value="Unassembled WGS sequence"/>
</dbReference>